<organism evidence="1 2">
    <name type="scientific">Coemansia nantahalensis</name>
    <dbReference type="NCBI Taxonomy" id="2789366"/>
    <lineage>
        <taxon>Eukaryota</taxon>
        <taxon>Fungi</taxon>
        <taxon>Fungi incertae sedis</taxon>
        <taxon>Zoopagomycota</taxon>
        <taxon>Kickxellomycotina</taxon>
        <taxon>Kickxellomycetes</taxon>
        <taxon>Kickxellales</taxon>
        <taxon>Kickxellaceae</taxon>
        <taxon>Coemansia</taxon>
    </lineage>
</organism>
<name>A0ACC1JSZ0_9FUNG</name>
<protein>
    <submittedName>
        <fullName evidence="1">Suppressor of glycerol defect</fullName>
    </submittedName>
</protein>
<feature type="non-terminal residue" evidence="1">
    <location>
        <position position="1"/>
    </location>
</feature>
<evidence type="ECO:0000313" key="2">
    <source>
        <dbReference type="Proteomes" id="UP001140234"/>
    </source>
</evidence>
<proteinExistence type="predicted"/>
<comment type="caution">
    <text evidence="1">The sequence shown here is derived from an EMBL/GenBank/DDBJ whole genome shotgun (WGS) entry which is preliminary data.</text>
</comment>
<keyword evidence="2" id="KW-1185">Reference proteome</keyword>
<gene>
    <name evidence="1" type="primary">SGD1_1</name>
    <name evidence="1" type="ORF">IWQ57_004201</name>
</gene>
<sequence length="401" mass="44791">FTAELLLKLIRISGQQLRKDDPLALKEIVRQVADTVGRAGGGQLSVRCKFMVESLTSLKDNRMRSAMSQNADDVAKLKKFLGNMDKRHTVGGAEPINIGLQDIRDTKTKGKWWLVGASWVGNQHAADDGGASGAAAQQTALQRVRDESGNAEMERLLKMAKAQHMNTDIRRSVFVTLLSSDDYADAFERLLKLDLKRTQAREMMRVVIHCCGQERAYNPYYTLVACKLCAYHNTYQLTMQYALWDFLRELGEVDVGGLGRLSQDDDGGSSGADVPLRRIVNLAKMYAWLVDRQVLSLLILKTATFAKVGQQARVFFQVLFSTLFLLHKDRTEKDAQALYRVFQRAAAANPTMCHGILFFFHHFVKACPLVDAAEQPVVRWGCKIAKQAIRSTSAVTTPMDG</sequence>
<dbReference type="Proteomes" id="UP001140234">
    <property type="component" value="Unassembled WGS sequence"/>
</dbReference>
<reference evidence="1" key="1">
    <citation type="submission" date="2022-07" db="EMBL/GenBank/DDBJ databases">
        <title>Phylogenomic reconstructions and comparative analyses of Kickxellomycotina fungi.</title>
        <authorList>
            <person name="Reynolds N.K."/>
            <person name="Stajich J.E."/>
            <person name="Barry K."/>
            <person name="Grigoriev I.V."/>
            <person name="Crous P."/>
            <person name="Smith M.E."/>
        </authorList>
    </citation>
    <scope>NUCLEOTIDE SEQUENCE</scope>
    <source>
        <strain evidence="1">CBS 109366</strain>
    </source>
</reference>
<evidence type="ECO:0000313" key="1">
    <source>
        <dbReference type="EMBL" id="KAJ2766835.1"/>
    </source>
</evidence>
<dbReference type="EMBL" id="JANBUJ010001589">
    <property type="protein sequence ID" value="KAJ2766835.1"/>
    <property type="molecule type" value="Genomic_DNA"/>
</dbReference>
<accession>A0ACC1JSZ0</accession>